<organism evidence="1 2">
    <name type="scientific">Lysobacter dokdonensis DS-58</name>
    <dbReference type="NCBI Taxonomy" id="1300345"/>
    <lineage>
        <taxon>Bacteria</taxon>
        <taxon>Pseudomonadati</taxon>
        <taxon>Pseudomonadota</taxon>
        <taxon>Gammaproteobacteria</taxon>
        <taxon>Lysobacterales</taxon>
        <taxon>Lysobacteraceae</taxon>
        <taxon>Noviluteimonas</taxon>
    </lineage>
</organism>
<dbReference type="Proteomes" id="UP000030518">
    <property type="component" value="Unassembled WGS sequence"/>
</dbReference>
<protein>
    <submittedName>
        <fullName evidence="1">Uncharacterized protein</fullName>
    </submittedName>
</protein>
<evidence type="ECO:0000313" key="1">
    <source>
        <dbReference type="EMBL" id="KGQ20775.1"/>
    </source>
</evidence>
<accession>A0A0A2WR53</accession>
<reference evidence="1 2" key="1">
    <citation type="submission" date="2014-09" db="EMBL/GenBank/DDBJ databases">
        <title>Genome sequences of Lysobacter dokdonensis DS-58.</title>
        <authorList>
            <person name="Kim J.F."/>
            <person name="Kwak M.-J."/>
        </authorList>
    </citation>
    <scope>NUCLEOTIDE SEQUENCE [LARGE SCALE GENOMIC DNA]</scope>
    <source>
        <strain evidence="1 2">DS-58</strain>
    </source>
</reference>
<dbReference type="EMBL" id="JRKJ01000002">
    <property type="protein sequence ID" value="KGQ20775.1"/>
    <property type="molecule type" value="Genomic_DNA"/>
</dbReference>
<sequence>MKAGYSKSKTDALLSSFDESEAHVAQLAWDRFFMLDKHPSNASRFGVDFVEIARKIAAFYYRGF</sequence>
<name>A0A0A2WR53_9GAMM</name>
<dbReference type="AlphaFoldDB" id="A0A0A2WR53"/>
<proteinExistence type="predicted"/>
<evidence type="ECO:0000313" key="2">
    <source>
        <dbReference type="Proteomes" id="UP000030518"/>
    </source>
</evidence>
<gene>
    <name evidence="1" type="ORF">LF41_1315</name>
</gene>
<keyword evidence="2" id="KW-1185">Reference proteome</keyword>
<comment type="caution">
    <text evidence="1">The sequence shown here is derived from an EMBL/GenBank/DDBJ whole genome shotgun (WGS) entry which is preliminary data.</text>
</comment>